<organism evidence="3 4">
    <name type="scientific">Mycena citricolor</name>
    <dbReference type="NCBI Taxonomy" id="2018698"/>
    <lineage>
        <taxon>Eukaryota</taxon>
        <taxon>Fungi</taxon>
        <taxon>Dikarya</taxon>
        <taxon>Basidiomycota</taxon>
        <taxon>Agaricomycotina</taxon>
        <taxon>Agaricomycetes</taxon>
        <taxon>Agaricomycetidae</taxon>
        <taxon>Agaricales</taxon>
        <taxon>Marasmiineae</taxon>
        <taxon>Mycenaceae</taxon>
        <taxon>Mycena</taxon>
    </lineage>
</organism>
<dbReference type="GO" id="GO:0016887">
    <property type="term" value="F:ATP hydrolysis activity"/>
    <property type="evidence" value="ECO:0007669"/>
    <property type="project" value="InterPro"/>
</dbReference>
<evidence type="ECO:0000313" key="3">
    <source>
        <dbReference type="EMBL" id="CAK5277927.1"/>
    </source>
</evidence>
<dbReference type="PANTHER" id="PTHR10073:SF52">
    <property type="entry name" value="MISMATCH REPAIR ENDONUCLEASE PMS2"/>
    <property type="match status" value="1"/>
</dbReference>
<evidence type="ECO:0000256" key="1">
    <source>
        <dbReference type="SAM" id="MobiDB-lite"/>
    </source>
</evidence>
<feature type="compositionally biased region" description="Basic and acidic residues" evidence="1">
    <location>
        <begin position="72"/>
        <end position="81"/>
    </location>
</feature>
<dbReference type="Pfam" id="PF08676">
    <property type="entry name" value="MutL_C"/>
    <property type="match status" value="1"/>
</dbReference>
<dbReference type="GO" id="GO:0032389">
    <property type="term" value="C:MutLalpha complex"/>
    <property type="evidence" value="ECO:0007669"/>
    <property type="project" value="TreeGrafter"/>
</dbReference>
<dbReference type="GO" id="GO:0140664">
    <property type="term" value="F:ATP-dependent DNA damage sensor activity"/>
    <property type="evidence" value="ECO:0007669"/>
    <property type="project" value="InterPro"/>
</dbReference>
<accession>A0AAD2HL58</accession>
<feature type="compositionally biased region" description="Polar residues" evidence="1">
    <location>
        <begin position="1"/>
        <end position="22"/>
    </location>
</feature>
<dbReference type="Gene3D" id="3.30.1370.100">
    <property type="entry name" value="MutL, C-terminal domain, regulatory subdomain"/>
    <property type="match status" value="1"/>
</dbReference>
<comment type="caution">
    <text evidence="3">The sequence shown here is derived from an EMBL/GenBank/DDBJ whole genome shotgun (WGS) entry which is preliminary data.</text>
</comment>
<feature type="region of interest" description="Disordered" evidence="1">
    <location>
        <begin position="1"/>
        <end position="124"/>
    </location>
</feature>
<name>A0AAD2HL58_9AGAR</name>
<dbReference type="InterPro" id="IPR042120">
    <property type="entry name" value="MutL_C_dimsub"/>
</dbReference>
<dbReference type="SMART" id="SM00853">
    <property type="entry name" value="MutL_C"/>
    <property type="match status" value="1"/>
</dbReference>
<dbReference type="InterPro" id="IPR038973">
    <property type="entry name" value="MutL/Mlh/Pms-like"/>
</dbReference>
<dbReference type="PANTHER" id="PTHR10073">
    <property type="entry name" value="DNA MISMATCH REPAIR PROTEIN MLH, PMS, MUTL"/>
    <property type="match status" value="1"/>
</dbReference>
<dbReference type="Gene3D" id="3.30.1540.20">
    <property type="entry name" value="MutL, C-terminal domain, dimerisation subdomain"/>
    <property type="match status" value="1"/>
</dbReference>
<evidence type="ECO:0000313" key="4">
    <source>
        <dbReference type="Proteomes" id="UP001295794"/>
    </source>
</evidence>
<dbReference type="InterPro" id="IPR037198">
    <property type="entry name" value="MutL_C_sf"/>
</dbReference>
<dbReference type="AlphaFoldDB" id="A0AAD2HL58"/>
<feature type="compositionally biased region" description="Basic and acidic residues" evidence="1">
    <location>
        <begin position="149"/>
        <end position="159"/>
    </location>
</feature>
<dbReference type="GO" id="GO:0005524">
    <property type="term" value="F:ATP binding"/>
    <property type="evidence" value="ECO:0007669"/>
    <property type="project" value="InterPro"/>
</dbReference>
<dbReference type="EMBL" id="CAVNYO010000421">
    <property type="protein sequence ID" value="CAK5277927.1"/>
    <property type="molecule type" value="Genomic_DNA"/>
</dbReference>
<sequence>MQDQQPTSTPESSPAPKQSSRDPSVAISDAVGDSPFLPPVSPREDPPSEVAHTESGGDLPVTLDASRASWNRKVDLARKSAELMVPESSGVVSDSEENPPPRKKRRSEVEKMIPAPPFTLAKKGSARENLRTMLAGFSQSASGSQPIVARDEDGRRSPIDVDEDLAAEEVDSDEVMNLETGDSAPSEVDEAMVVDELADEPQTTDETDIIDLTDDDIHPSELMAPASSLNDVVARPEVLRTLDGSGDLTLRLDLDRIGVTWKRRNYVTKPSGARISRDDNSLSNAGIADGVQDDVAAETLGRTIEKQDFGAMDVLGQFNLGFIVVRRRPADGAMDDLFIVDQHAADEKYNFESLQRTTQIRSQKLFRPRQLELTAGDELLALENVEVLQQNGFEVATEANEAPGRRLRLTGQPVSKDTVFDMKGGWTTSLG</sequence>
<feature type="region of interest" description="Disordered" evidence="1">
    <location>
        <begin position="136"/>
        <end position="160"/>
    </location>
</feature>
<dbReference type="SUPFAM" id="SSF118116">
    <property type="entry name" value="DNA mismatch repair protein MutL"/>
    <property type="match status" value="1"/>
</dbReference>
<dbReference type="InterPro" id="IPR014790">
    <property type="entry name" value="MutL_C"/>
</dbReference>
<dbReference type="Proteomes" id="UP001295794">
    <property type="component" value="Unassembled WGS sequence"/>
</dbReference>
<dbReference type="InterPro" id="IPR042121">
    <property type="entry name" value="MutL_C_regsub"/>
</dbReference>
<keyword evidence="4" id="KW-1185">Reference proteome</keyword>
<reference evidence="3" key="1">
    <citation type="submission" date="2023-11" db="EMBL/GenBank/DDBJ databases">
        <authorList>
            <person name="De Vega J J."/>
            <person name="De Vega J J."/>
        </authorList>
    </citation>
    <scope>NUCLEOTIDE SEQUENCE</scope>
</reference>
<feature type="domain" description="MutL C-terminal dimerisation" evidence="2">
    <location>
        <begin position="314"/>
        <end position="430"/>
    </location>
</feature>
<protein>
    <recommendedName>
        <fullName evidence="2">MutL C-terminal dimerisation domain-containing protein</fullName>
    </recommendedName>
</protein>
<proteinExistence type="predicted"/>
<dbReference type="GO" id="GO:0006298">
    <property type="term" value="P:mismatch repair"/>
    <property type="evidence" value="ECO:0007669"/>
    <property type="project" value="InterPro"/>
</dbReference>
<evidence type="ECO:0000259" key="2">
    <source>
        <dbReference type="SMART" id="SM00853"/>
    </source>
</evidence>
<gene>
    <name evidence="3" type="ORF">MYCIT1_LOCUS27098</name>
</gene>